<dbReference type="PANTHER" id="PTHR47328">
    <property type="match status" value="1"/>
</dbReference>
<evidence type="ECO:0000313" key="2">
    <source>
        <dbReference type="Proteomes" id="UP000273143"/>
    </source>
</evidence>
<dbReference type="InterPro" id="IPR035709">
    <property type="entry name" value="YoaB-like"/>
</dbReference>
<proteinExistence type="predicted"/>
<gene>
    <name evidence="1" type="ORF">DM558_11515</name>
</gene>
<reference evidence="2" key="1">
    <citation type="submission" date="2018-06" db="EMBL/GenBank/DDBJ databases">
        <title>Complete genome of Pseudomonas insecticola strain QZS01.</title>
        <authorList>
            <person name="Wang J."/>
            <person name="Su Q."/>
        </authorList>
    </citation>
    <scope>NUCLEOTIDE SEQUENCE [LARGE SCALE GENOMIC DNA]</scope>
    <source>
        <strain evidence="2">QZS01</strain>
    </source>
</reference>
<dbReference type="RefSeq" id="WP_109701589.1">
    <property type="nucleotide sequence ID" value="NZ_CP029822.1"/>
</dbReference>
<dbReference type="PANTHER" id="PTHR47328:SF1">
    <property type="entry name" value="RUTC FAMILY PROTEIN YOAB"/>
    <property type="match status" value="1"/>
</dbReference>
<dbReference type="Proteomes" id="UP000273143">
    <property type="component" value="Chromosome"/>
</dbReference>
<dbReference type="CDD" id="cd06150">
    <property type="entry name" value="YjgF_YER057c_UK114_like_2"/>
    <property type="match status" value="1"/>
</dbReference>
<dbReference type="InterPro" id="IPR035959">
    <property type="entry name" value="RutC-like_sf"/>
</dbReference>
<keyword evidence="2" id="KW-1185">Reference proteome</keyword>
<organism evidence="1 2">
    <name type="scientific">Entomomonas moraniae</name>
    <dbReference type="NCBI Taxonomy" id="2213226"/>
    <lineage>
        <taxon>Bacteria</taxon>
        <taxon>Pseudomonadati</taxon>
        <taxon>Pseudomonadota</taxon>
        <taxon>Gammaproteobacteria</taxon>
        <taxon>Pseudomonadales</taxon>
        <taxon>Pseudomonadaceae</taxon>
        <taxon>Entomomonas</taxon>
    </lineage>
</organism>
<name>A0A3Q9JK83_9GAMM</name>
<dbReference type="Pfam" id="PF01042">
    <property type="entry name" value="Ribonuc_L-PSP"/>
    <property type="match status" value="1"/>
</dbReference>
<sequence length="117" mass="13283">MSIKRLHSNKRMSQAVIHDRFVYLAGQTCQDVEGNIEKQTKEVLASIEKYLSEAGTDKTRILSATIYLKNIEKDFESMNRIWDTWLPEGVTPARATVEAKLCEPELLVEICIVACLP</sequence>
<protein>
    <submittedName>
        <fullName evidence="1">RidA family protein</fullName>
    </submittedName>
</protein>
<accession>A0A3Q9JK83</accession>
<evidence type="ECO:0000313" key="1">
    <source>
        <dbReference type="EMBL" id="AZS51360.1"/>
    </source>
</evidence>
<dbReference type="InterPro" id="IPR006175">
    <property type="entry name" value="YjgF/YER057c/UK114"/>
</dbReference>
<dbReference type="Gene3D" id="3.30.1330.40">
    <property type="entry name" value="RutC-like"/>
    <property type="match status" value="1"/>
</dbReference>
<dbReference type="KEGG" id="emo:DM558_11515"/>
<dbReference type="EMBL" id="CP029822">
    <property type="protein sequence ID" value="AZS51360.1"/>
    <property type="molecule type" value="Genomic_DNA"/>
</dbReference>
<dbReference type="AlphaFoldDB" id="A0A3Q9JK83"/>
<dbReference type="SUPFAM" id="SSF55298">
    <property type="entry name" value="YjgF-like"/>
    <property type="match status" value="1"/>
</dbReference>